<evidence type="ECO:0000259" key="2">
    <source>
        <dbReference type="Pfam" id="PF00884"/>
    </source>
</evidence>
<accession>A0A4P8XF20</accession>
<dbReference type="Pfam" id="PF00884">
    <property type="entry name" value="Sulfatase"/>
    <property type="match status" value="1"/>
</dbReference>
<dbReference type="EMBL" id="CP040396">
    <property type="protein sequence ID" value="QCT00935.1"/>
    <property type="molecule type" value="Genomic_DNA"/>
</dbReference>
<name>A0A4P8XF20_9BACL</name>
<reference evidence="3 4" key="1">
    <citation type="submission" date="2019-05" db="EMBL/GenBank/DDBJ databases">
        <authorList>
            <person name="Chen C."/>
        </authorList>
    </citation>
    <scope>NUCLEOTIDE SEQUENCE [LARGE SCALE GENOMIC DNA]</scope>
    <source>
        <strain evidence="3 4">HB172198</strain>
    </source>
</reference>
<dbReference type="InterPro" id="IPR050738">
    <property type="entry name" value="Sulfatase"/>
</dbReference>
<dbReference type="GO" id="GO:0004065">
    <property type="term" value="F:arylsulfatase activity"/>
    <property type="evidence" value="ECO:0007669"/>
    <property type="project" value="TreeGrafter"/>
</dbReference>
<dbReference type="InterPro" id="IPR000917">
    <property type="entry name" value="Sulfatase_N"/>
</dbReference>
<organism evidence="3 4">
    <name type="scientific">Paenibacillus algicola</name>
    <dbReference type="NCBI Taxonomy" id="2565926"/>
    <lineage>
        <taxon>Bacteria</taxon>
        <taxon>Bacillati</taxon>
        <taxon>Bacillota</taxon>
        <taxon>Bacilli</taxon>
        <taxon>Bacillales</taxon>
        <taxon>Paenibacillaceae</taxon>
        <taxon>Paenibacillus</taxon>
    </lineage>
</organism>
<evidence type="ECO:0000256" key="1">
    <source>
        <dbReference type="ARBA" id="ARBA00008779"/>
    </source>
</evidence>
<dbReference type="Gene3D" id="3.40.720.10">
    <property type="entry name" value="Alkaline Phosphatase, subunit A"/>
    <property type="match status" value="1"/>
</dbReference>
<dbReference type="AlphaFoldDB" id="A0A4P8XF20"/>
<dbReference type="OrthoDB" id="9762324at2"/>
<sequence>MRPNILFIMTDEQRFDTLGTVNSAVRTPHLDQLAREGISFTRAYTTNPSCVPARAAIITGRYPSKCGAPTYITHLPPHEVTFTSLLQQQGYYTAVLGKQHFGDSLIDRGYDHADIIDLHGPGDWDIEGESETSYMKFLKAAGFTRTSQLSERVNRYSQRWIAEARYHIDDYIGELGKSWLRHQRPKGQPWYCCLSFPGPHMPFDGAGLPQETGYRLEDIDLPLTEESDLDSKPPHFRQQLVTGQGNPGGAMANGMTKQELRETRLSYYANMSLIDQKIGEVITELKAAGEYDNTLILFTSDHGEYMGDFGMMGKGQYLSEVLMRVPFLIKPPVSGFTGRTEEAFVSNLDIAATCLSAAGAQVPGNMDSVDLSPFWKSGAKRPVKDIVYLEAGDLRAVRNESWKLVYYRGRPYGELYHLKEDPWERHNLWENASASGVKEQLKSLLMDELLALGERSHMPWNDKAPQI</sequence>
<feature type="domain" description="Sulfatase N-terminal" evidence="2">
    <location>
        <begin position="3"/>
        <end position="360"/>
    </location>
</feature>
<keyword evidence="4" id="KW-1185">Reference proteome</keyword>
<dbReference type="Proteomes" id="UP000300879">
    <property type="component" value="Chromosome"/>
</dbReference>
<dbReference type="KEGG" id="palo:E6C60_0209"/>
<evidence type="ECO:0000313" key="3">
    <source>
        <dbReference type="EMBL" id="QCT00935.1"/>
    </source>
</evidence>
<evidence type="ECO:0000313" key="4">
    <source>
        <dbReference type="Proteomes" id="UP000300879"/>
    </source>
</evidence>
<dbReference type="SUPFAM" id="SSF53649">
    <property type="entry name" value="Alkaline phosphatase-like"/>
    <property type="match status" value="1"/>
</dbReference>
<dbReference type="RefSeq" id="WP_138224068.1">
    <property type="nucleotide sequence ID" value="NZ_CP040396.1"/>
</dbReference>
<protein>
    <submittedName>
        <fullName evidence="3">Sulfatase</fullName>
    </submittedName>
</protein>
<dbReference type="PANTHER" id="PTHR42693">
    <property type="entry name" value="ARYLSULFATASE FAMILY MEMBER"/>
    <property type="match status" value="1"/>
</dbReference>
<comment type="similarity">
    <text evidence="1">Belongs to the sulfatase family.</text>
</comment>
<dbReference type="PANTHER" id="PTHR42693:SF33">
    <property type="entry name" value="ARYLSULFATASE"/>
    <property type="match status" value="1"/>
</dbReference>
<gene>
    <name evidence="3" type="ORF">E6C60_0209</name>
</gene>
<dbReference type="InterPro" id="IPR017850">
    <property type="entry name" value="Alkaline_phosphatase_core_sf"/>
</dbReference>
<proteinExistence type="inferred from homology"/>